<reference evidence="8 9" key="1">
    <citation type="submission" date="2019-12" db="EMBL/GenBank/DDBJ databases">
        <authorList>
            <person name="Li M."/>
        </authorList>
    </citation>
    <scope>NUCLEOTIDE SEQUENCE [LARGE SCALE GENOMIC DNA]</scope>
    <source>
        <strain evidence="8 9">GBMRC 2046</strain>
    </source>
</reference>
<accession>A0A7X3LRG1</accession>
<dbReference type="GO" id="GO:0030694">
    <property type="term" value="C:bacterial-type flagellum basal body, rod"/>
    <property type="evidence" value="ECO:0007669"/>
    <property type="project" value="InterPro"/>
</dbReference>
<dbReference type="Proteomes" id="UP000433101">
    <property type="component" value="Unassembled WGS sequence"/>
</dbReference>
<keyword evidence="8" id="KW-0966">Cell projection</keyword>
<evidence type="ECO:0000256" key="3">
    <source>
        <dbReference type="ARBA" id="ARBA00014376"/>
    </source>
</evidence>
<evidence type="ECO:0000256" key="2">
    <source>
        <dbReference type="ARBA" id="ARBA00009677"/>
    </source>
</evidence>
<dbReference type="Pfam" id="PF00460">
    <property type="entry name" value="Flg_bb_rod"/>
    <property type="match status" value="1"/>
</dbReference>
<sequence length="136" mass="14827">MPISDLPVFQALKAKMQWHQVRQGVLSQNVANADTPGFAGKDLKEFKFSTELARTSTGLDTVTTNRGHLSGSLKRGEYSAKVEEMPSFETTPDGSTVVLEEQMMKVTQNLLDYQAATTLYSKGLGLIRTALSSRGA</sequence>
<comment type="function">
    <text evidence="5 6">Structural component of flagellum, the bacterial motility apparatus. Part of the rod structure of flagellar basal body.</text>
</comment>
<dbReference type="NCBIfam" id="TIGR01396">
    <property type="entry name" value="FlgB"/>
    <property type="match status" value="1"/>
</dbReference>
<comment type="subcellular location">
    <subcellularLocation>
        <location evidence="1 6">Bacterial flagellum basal body</location>
    </subcellularLocation>
</comment>
<gene>
    <name evidence="8" type="primary">flgB</name>
    <name evidence="8" type="ORF">GR183_02330</name>
</gene>
<evidence type="ECO:0000256" key="5">
    <source>
        <dbReference type="ARBA" id="ARBA00024934"/>
    </source>
</evidence>
<keyword evidence="8" id="KW-0282">Flagellum</keyword>
<keyword evidence="8" id="KW-0969">Cilium</keyword>
<evidence type="ECO:0000259" key="7">
    <source>
        <dbReference type="Pfam" id="PF00460"/>
    </source>
</evidence>
<evidence type="ECO:0000256" key="6">
    <source>
        <dbReference type="PIRNR" id="PIRNR002889"/>
    </source>
</evidence>
<protein>
    <recommendedName>
        <fullName evidence="3 6">Flagellar basal body rod protein FlgB</fullName>
    </recommendedName>
</protein>
<keyword evidence="9" id="KW-1185">Reference proteome</keyword>
<comment type="subunit">
    <text evidence="6">The basal body constitutes a major portion of the flagellar organelle and consists of a number of rings mounted on a central rod.</text>
</comment>
<evidence type="ECO:0000256" key="1">
    <source>
        <dbReference type="ARBA" id="ARBA00004117"/>
    </source>
</evidence>
<comment type="caution">
    <text evidence="8">The sequence shown here is derived from an EMBL/GenBank/DDBJ whole genome shotgun (WGS) entry which is preliminary data.</text>
</comment>
<dbReference type="InterPro" id="IPR001444">
    <property type="entry name" value="Flag_bb_rod_N"/>
</dbReference>
<dbReference type="InterPro" id="IPR006300">
    <property type="entry name" value="FlgB"/>
</dbReference>
<dbReference type="GO" id="GO:0071973">
    <property type="term" value="P:bacterial-type flagellum-dependent cell motility"/>
    <property type="evidence" value="ECO:0007669"/>
    <property type="project" value="InterPro"/>
</dbReference>
<comment type="similarity">
    <text evidence="2 6">Belongs to the flagella basal body rod proteins family.</text>
</comment>
<organism evidence="8 9">
    <name type="scientific">Stappia sediminis</name>
    <dbReference type="NCBI Taxonomy" id="2692190"/>
    <lineage>
        <taxon>Bacteria</taxon>
        <taxon>Pseudomonadati</taxon>
        <taxon>Pseudomonadota</taxon>
        <taxon>Alphaproteobacteria</taxon>
        <taxon>Hyphomicrobiales</taxon>
        <taxon>Stappiaceae</taxon>
        <taxon>Stappia</taxon>
    </lineage>
</organism>
<evidence type="ECO:0000256" key="4">
    <source>
        <dbReference type="ARBA" id="ARBA00023143"/>
    </source>
</evidence>
<keyword evidence="4 6" id="KW-0975">Bacterial flagellum</keyword>
<evidence type="ECO:0000313" key="8">
    <source>
        <dbReference type="EMBL" id="MXN63729.1"/>
    </source>
</evidence>
<dbReference type="AlphaFoldDB" id="A0A7X3LRG1"/>
<evidence type="ECO:0000313" key="9">
    <source>
        <dbReference type="Proteomes" id="UP000433101"/>
    </source>
</evidence>
<dbReference type="EMBL" id="WUMV01000001">
    <property type="protein sequence ID" value="MXN63729.1"/>
    <property type="molecule type" value="Genomic_DNA"/>
</dbReference>
<proteinExistence type="inferred from homology"/>
<dbReference type="RefSeq" id="WP_160773964.1">
    <property type="nucleotide sequence ID" value="NZ_WUMV01000001.1"/>
</dbReference>
<name>A0A7X3LRG1_9HYPH</name>
<feature type="domain" description="Flagellar basal body rod protein N-terminal" evidence="7">
    <location>
        <begin position="19"/>
        <end position="38"/>
    </location>
</feature>
<dbReference type="PIRSF" id="PIRSF002889">
    <property type="entry name" value="Rod_FlgB"/>
    <property type="match status" value="1"/>
</dbReference>